<reference evidence="1" key="1">
    <citation type="journal article" date="2015" name="Nature">
        <title>Complex archaea that bridge the gap between prokaryotes and eukaryotes.</title>
        <authorList>
            <person name="Spang A."/>
            <person name="Saw J.H."/>
            <person name="Jorgensen S.L."/>
            <person name="Zaremba-Niedzwiedzka K."/>
            <person name="Martijn J."/>
            <person name="Lind A.E."/>
            <person name="van Eijk R."/>
            <person name="Schleper C."/>
            <person name="Guy L."/>
            <person name="Ettema T.J."/>
        </authorList>
    </citation>
    <scope>NUCLEOTIDE SEQUENCE</scope>
</reference>
<protein>
    <submittedName>
        <fullName evidence="1">Uncharacterized protein</fullName>
    </submittedName>
</protein>
<accession>A0A0F9HMA9</accession>
<evidence type="ECO:0000313" key="1">
    <source>
        <dbReference type="EMBL" id="KKM16312.1"/>
    </source>
</evidence>
<comment type="caution">
    <text evidence="1">The sequence shown here is derived from an EMBL/GenBank/DDBJ whole genome shotgun (WGS) entry which is preliminary data.</text>
</comment>
<organism evidence="1">
    <name type="scientific">marine sediment metagenome</name>
    <dbReference type="NCBI Taxonomy" id="412755"/>
    <lineage>
        <taxon>unclassified sequences</taxon>
        <taxon>metagenomes</taxon>
        <taxon>ecological metagenomes</taxon>
    </lineage>
</organism>
<gene>
    <name evidence="1" type="ORF">LCGC14_1687050</name>
</gene>
<dbReference type="AlphaFoldDB" id="A0A0F9HMA9"/>
<proteinExistence type="predicted"/>
<name>A0A0F9HMA9_9ZZZZ</name>
<dbReference type="EMBL" id="LAZR01014701">
    <property type="protein sequence ID" value="KKM16312.1"/>
    <property type="molecule type" value="Genomic_DNA"/>
</dbReference>
<sequence length="80" mass="8706">MESLAGAGSPTPYKESDMATYAATVDFTATFQIEADSLEEAEAEAGQVDPTELLDHFGDATVVHVEREQALRQGSWRPYV</sequence>